<evidence type="ECO:0000256" key="1">
    <source>
        <dbReference type="ARBA" id="ARBA00007553"/>
    </source>
</evidence>
<dbReference type="InterPro" id="IPR036365">
    <property type="entry name" value="PGBD-like_sf"/>
</dbReference>
<comment type="caution">
    <text evidence="3">The sequence shown here is derived from an EMBL/GenBank/DDBJ whole genome shotgun (WGS) entry which is preliminary data.</text>
</comment>
<evidence type="ECO:0000259" key="2">
    <source>
        <dbReference type="SMART" id="SM00701"/>
    </source>
</evidence>
<organism evidence="3 4">
    <name type="scientific">Nonomuraea cypriaca</name>
    <dbReference type="NCBI Taxonomy" id="1187855"/>
    <lineage>
        <taxon>Bacteria</taxon>
        <taxon>Bacillati</taxon>
        <taxon>Actinomycetota</taxon>
        <taxon>Actinomycetes</taxon>
        <taxon>Streptosporangiales</taxon>
        <taxon>Streptosporangiaceae</taxon>
        <taxon>Nonomuraea</taxon>
    </lineage>
</organism>
<dbReference type="Gene3D" id="3.40.80.10">
    <property type="entry name" value="Peptidoglycan recognition protein-like"/>
    <property type="match status" value="1"/>
</dbReference>
<sequence length="263" mass="28358">MAEIVTRASWGAKVPSQPLTRLTATRGVKVHYTGGHVNPAIVDDHTRCVGLVRSVQRMHMAGGRETAYSDIGYNMVACPHGKVFVGRGPHMLPAANGAGLNTGHYAVLALLGSTGFTEPNDQLLHAIVDAIEHLRVHGDAGKEIRCHRDGYATECPGGPLTAWVRRGAPRPETTSPHASTSWTEDLVKDLPTLRPGDEHRHVKTMRCVLFARGYEPANLHSTEYGHDADDLADLKAKVNAFKTAHKLADDGVFGDGAWKAALT</sequence>
<dbReference type="EMBL" id="JADOGI010000170">
    <property type="protein sequence ID" value="MBF8191647.1"/>
    <property type="molecule type" value="Genomic_DNA"/>
</dbReference>
<evidence type="ECO:0000313" key="3">
    <source>
        <dbReference type="EMBL" id="MBF8191647.1"/>
    </source>
</evidence>
<dbReference type="InterPro" id="IPR002502">
    <property type="entry name" value="Amidase_domain"/>
</dbReference>
<dbReference type="GO" id="GO:0008745">
    <property type="term" value="F:N-acetylmuramoyl-L-alanine amidase activity"/>
    <property type="evidence" value="ECO:0007669"/>
    <property type="project" value="InterPro"/>
</dbReference>
<evidence type="ECO:0000313" key="4">
    <source>
        <dbReference type="Proteomes" id="UP000605361"/>
    </source>
</evidence>
<name>A0A931F3I0_9ACTN</name>
<dbReference type="PANTHER" id="PTHR11022">
    <property type="entry name" value="PEPTIDOGLYCAN RECOGNITION PROTEIN"/>
    <property type="match status" value="1"/>
</dbReference>
<dbReference type="SUPFAM" id="SSF47090">
    <property type="entry name" value="PGBD-like"/>
    <property type="match status" value="1"/>
</dbReference>
<dbReference type="SMART" id="SM00701">
    <property type="entry name" value="PGRP"/>
    <property type="match status" value="1"/>
</dbReference>
<keyword evidence="4" id="KW-1185">Reference proteome</keyword>
<dbReference type="AlphaFoldDB" id="A0A931F3I0"/>
<proteinExistence type="inferred from homology"/>
<reference evidence="3" key="1">
    <citation type="submission" date="2020-11" db="EMBL/GenBank/DDBJ databases">
        <title>Whole-genome analyses of Nonomuraea sp. K274.</title>
        <authorList>
            <person name="Veyisoglu A."/>
        </authorList>
    </citation>
    <scope>NUCLEOTIDE SEQUENCE</scope>
    <source>
        <strain evidence="3">K274</strain>
    </source>
</reference>
<dbReference type="InterPro" id="IPR036366">
    <property type="entry name" value="PGBDSf"/>
</dbReference>
<feature type="domain" description="Peptidoglycan recognition protein family" evidence="2">
    <location>
        <begin position="2"/>
        <end position="151"/>
    </location>
</feature>
<dbReference type="CDD" id="cd06583">
    <property type="entry name" value="PGRP"/>
    <property type="match status" value="1"/>
</dbReference>
<gene>
    <name evidence="3" type="ORF">ITP53_39335</name>
</gene>
<comment type="similarity">
    <text evidence="1">Belongs to the N-acetylmuramoyl-L-alanine amidase 2 family.</text>
</comment>
<dbReference type="InterPro" id="IPR036505">
    <property type="entry name" value="Amidase/PGRP_sf"/>
</dbReference>
<dbReference type="GO" id="GO:0008270">
    <property type="term" value="F:zinc ion binding"/>
    <property type="evidence" value="ECO:0007669"/>
    <property type="project" value="InterPro"/>
</dbReference>
<dbReference type="SUPFAM" id="SSF55846">
    <property type="entry name" value="N-acetylmuramoyl-L-alanine amidase-like"/>
    <property type="match status" value="1"/>
</dbReference>
<dbReference type="GO" id="GO:0009253">
    <property type="term" value="P:peptidoglycan catabolic process"/>
    <property type="evidence" value="ECO:0007669"/>
    <property type="project" value="InterPro"/>
</dbReference>
<accession>A0A931F3I0</accession>
<dbReference type="InterPro" id="IPR015510">
    <property type="entry name" value="PGRP"/>
</dbReference>
<dbReference type="Gene3D" id="1.10.101.10">
    <property type="entry name" value="PGBD-like superfamily/PGBD"/>
    <property type="match status" value="1"/>
</dbReference>
<dbReference type="InterPro" id="IPR006619">
    <property type="entry name" value="PGRP_domain_met/bac"/>
</dbReference>
<dbReference type="RefSeq" id="WP_195900555.1">
    <property type="nucleotide sequence ID" value="NZ_JADOGI010000170.1"/>
</dbReference>
<dbReference type="PANTHER" id="PTHR11022:SF41">
    <property type="entry name" value="PEPTIDOGLYCAN-RECOGNITION PROTEIN LC-RELATED"/>
    <property type="match status" value="1"/>
</dbReference>
<dbReference type="Proteomes" id="UP000605361">
    <property type="component" value="Unassembled WGS sequence"/>
</dbReference>
<protein>
    <submittedName>
        <fullName evidence="3">N-acetylmuramoyl-L-alanine amidase</fullName>
    </submittedName>
</protein>